<dbReference type="InterPro" id="IPR012347">
    <property type="entry name" value="Ferritin-like"/>
</dbReference>
<dbReference type="CDD" id="cd07909">
    <property type="entry name" value="YciF"/>
    <property type="match status" value="1"/>
</dbReference>
<dbReference type="Proteomes" id="UP000548582">
    <property type="component" value="Unassembled WGS sequence"/>
</dbReference>
<dbReference type="AlphaFoldDB" id="A0A848EBM7"/>
<evidence type="ECO:0000256" key="1">
    <source>
        <dbReference type="SAM" id="Coils"/>
    </source>
</evidence>
<dbReference type="InterPro" id="IPR010287">
    <property type="entry name" value="DUF892_YciF-like"/>
</dbReference>
<dbReference type="SUPFAM" id="SSF47240">
    <property type="entry name" value="Ferritin-like"/>
    <property type="match status" value="1"/>
</dbReference>
<name>A0A848EBM7_9PROT</name>
<keyword evidence="1" id="KW-0175">Coiled coil</keyword>
<proteinExistence type="predicted"/>
<comment type="caution">
    <text evidence="2">The sequence shown here is derived from an EMBL/GenBank/DDBJ whole genome shotgun (WGS) entry which is preliminary data.</text>
</comment>
<dbReference type="PANTHER" id="PTHR30565:SF9">
    <property type="entry name" value="PROTEIN YCIF"/>
    <property type="match status" value="1"/>
</dbReference>
<dbReference type="InterPro" id="IPR047114">
    <property type="entry name" value="YciF"/>
</dbReference>
<gene>
    <name evidence="2" type="ORF">GWK16_09310</name>
</gene>
<evidence type="ECO:0000313" key="3">
    <source>
        <dbReference type="Proteomes" id="UP000548582"/>
    </source>
</evidence>
<dbReference type="PANTHER" id="PTHR30565">
    <property type="entry name" value="PROTEIN YCIF"/>
    <property type="match status" value="1"/>
</dbReference>
<dbReference type="Gene3D" id="1.20.1260.10">
    <property type="match status" value="1"/>
</dbReference>
<keyword evidence="3" id="KW-1185">Reference proteome</keyword>
<dbReference type="RefSeq" id="WP_170053636.1">
    <property type="nucleotide sequence ID" value="NZ_JABBKX010000002.1"/>
</dbReference>
<sequence length="165" mass="18224">MAGSLEQLFHTTLKDVYYAERHLLKALPKMARASAAPELREALLTHRDETQGQIERLQQVFEALNRRAQGTTCEAIDGITSEFEELMEEFPEPSPVRDAGVIACGQAAEHYEIARYGTLVAWAKALDMRDAAKLLEETLQEEKAADKLLNQLAAKGVNVSAARAA</sequence>
<dbReference type="InterPro" id="IPR009078">
    <property type="entry name" value="Ferritin-like_SF"/>
</dbReference>
<feature type="coiled-coil region" evidence="1">
    <location>
        <begin position="125"/>
        <end position="155"/>
    </location>
</feature>
<feature type="coiled-coil region" evidence="1">
    <location>
        <begin position="47"/>
        <end position="74"/>
    </location>
</feature>
<reference evidence="2 3" key="1">
    <citation type="submission" date="2020-03" db="EMBL/GenBank/DDBJ databases">
        <authorList>
            <person name="Sun Q."/>
        </authorList>
    </citation>
    <scope>NUCLEOTIDE SEQUENCE [LARGE SCALE GENOMIC DNA]</scope>
    <source>
        <strain evidence="2 3">JC162</strain>
    </source>
</reference>
<evidence type="ECO:0000313" key="2">
    <source>
        <dbReference type="EMBL" id="NMJ41436.1"/>
    </source>
</evidence>
<dbReference type="EMBL" id="JABBKX010000002">
    <property type="protein sequence ID" value="NMJ41436.1"/>
    <property type="molecule type" value="Genomic_DNA"/>
</dbReference>
<organism evidence="2 3">
    <name type="scientific">Neoroseomonas marina</name>
    <dbReference type="NCBI Taxonomy" id="1232220"/>
    <lineage>
        <taxon>Bacteria</taxon>
        <taxon>Pseudomonadati</taxon>
        <taxon>Pseudomonadota</taxon>
        <taxon>Alphaproteobacteria</taxon>
        <taxon>Acetobacterales</taxon>
        <taxon>Acetobacteraceae</taxon>
        <taxon>Neoroseomonas</taxon>
    </lineage>
</organism>
<dbReference type="Pfam" id="PF05974">
    <property type="entry name" value="DUF892"/>
    <property type="match status" value="1"/>
</dbReference>
<protein>
    <submittedName>
        <fullName evidence="2">Ferritin-like domain-containing protein</fullName>
    </submittedName>
</protein>
<accession>A0A848EBM7</accession>